<protein>
    <submittedName>
        <fullName evidence="8">Uncharacterized protein</fullName>
    </submittedName>
</protein>
<reference evidence="8 9" key="1">
    <citation type="submission" date="2024-01" db="EMBL/GenBank/DDBJ databases">
        <title>The genomes of 5 underutilized Papilionoideae crops provide insights into root nodulation and disease resistance.</title>
        <authorList>
            <person name="Yuan L."/>
        </authorList>
    </citation>
    <scope>NUCLEOTIDE SEQUENCE [LARGE SCALE GENOMIC DNA]</scope>
    <source>
        <strain evidence="8">LY-2023</strain>
        <tissue evidence="8">Leaf</tissue>
    </source>
</reference>
<evidence type="ECO:0000313" key="9">
    <source>
        <dbReference type="Proteomes" id="UP001359559"/>
    </source>
</evidence>
<dbReference type="PROSITE" id="PS00061">
    <property type="entry name" value="ADH_SHORT"/>
    <property type="match status" value="1"/>
</dbReference>
<dbReference type="SUPFAM" id="SSF51735">
    <property type="entry name" value="NAD(P)-binding Rossmann-fold domains"/>
    <property type="match status" value="1"/>
</dbReference>
<dbReference type="InterPro" id="IPR002347">
    <property type="entry name" value="SDR_fam"/>
</dbReference>
<comment type="caution">
    <text evidence="8">The sequence shown here is derived from an EMBL/GenBank/DDBJ whole genome shotgun (WGS) entry which is preliminary data.</text>
</comment>
<evidence type="ECO:0000256" key="2">
    <source>
        <dbReference type="ARBA" id="ARBA00006484"/>
    </source>
</evidence>
<keyword evidence="5" id="KW-0560">Oxidoreductase</keyword>
<dbReference type="GO" id="GO:0072582">
    <property type="term" value="F:17-beta-hydroxysteroid dehydrogenase (NADP+) activity"/>
    <property type="evidence" value="ECO:0007669"/>
    <property type="project" value="TreeGrafter"/>
</dbReference>
<dbReference type="GO" id="GO:0008202">
    <property type="term" value="P:steroid metabolic process"/>
    <property type="evidence" value="ECO:0007669"/>
    <property type="project" value="TreeGrafter"/>
</dbReference>
<evidence type="ECO:0000256" key="6">
    <source>
        <dbReference type="RuleBase" id="RU000363"/>
    </source>
</evidence>
<evidence type="ECO:0000256" key="1">
    <source>
        <dbReference type="ARBA" id="ARBA00004606"/>
    </source>
</evidence>
<evidence type="ECO:0000256" key="5">
    <source>
        <dbReference type="ARBA" id="ARBA00023002"/>
    </source>
</evidence>
<evidence type="ECO:0000256" key="4">
    <source>
        <dbReference type="ARBA" id="ARBA00022968"/>
    </source>
</evidence>
<comment type="subcellular location">
    <subcellularLocation>
        <location evidence="1">Membrane</location>
        <topology evidence="1">Single-pass type II membrane protein</topology>
    </subcellularLocation>
</comment>
<dbReference type="GO" id="GO:0016020">
    <property type="term" value="C:membrane"/>
    <property type="evidence" value="ECO:0007669"/>
    <property type="project" value="UniProtKB-SubCell"/>
</dbReference>
<gene>
    <name evidence="8" type="ORF">RJT34_02995</name>
</gene>
<proteinExistence type="inferred from homology"/>
<dbReference type="EMBL" id="JAYKXN010000001">
    <property type="protein sequence ID" value="KAK7318296.1"/>
    <property type="molecule type" value="Genomic_DNA"/>
</dbReference>
<dbReference type="PRINTS" id="PR00081">
    <property type="entry name" value="GDHRDH"/>
</dbReference>
<accession>A0AAN9KKW4</accession>
<dbReference type="PANTHER" id="PTHR43391:SF89">
    <property type="entry name" value="11-BETA-HYDROXYSTEROID DEHYDROGENASE 1A-RELATED"/>
    <property type="match status" value="1"/>
</dbReference>
<dbReference type="InterPro" id="IPR036291">
    <property type="entry name" value="NAD(P)-bd_dom_sf"/>
</dbReference>
<dbReference type="InterPro" id="IPR020904">
    <property type="entry name" value="Sc_DH/Rdtase_CS"/>
</dbReference>
<feature type="transmembrane region" description="Helical" evidence="7">
    <location>
        <begin position="66"/>
        <end position="87"/>
    </location>
</feature>
<organism evidence="8 9">
    <name type="scientific">Clitoria ternatea</name>
    <name type="common">Butterfly pea</name>
    <dbReference type="NCBI Taxonomy" id="43366"/>
    <lineage>
        <taxon>Eukaryota</taxon>
        <taxon>Viridiplantae</taxon>
        <taxon>Streptophyta</taxon>
        <taxon>Embryophyta</taxon>
        <taxon>Tracheophyta</taxon>
        <taxon>Spermatophyta</taxon>
        <taxon>Magnoliopsida</taxon>
        <taxon>eudicotyledons</taxon>
        <taxon>Gunneridae</taxon>
        <taxon>Pentapetalae</taxon>
        <taxon>rosids</taxon>
        <taxon>fabids</taxon>
        <taxon>Fabales</taxon>
        <taxon>Fabaceae</taxon>
        <taxon>Papilionoideae</taxon>
        <taxon>50 kb inversion clade</taxon>
        <taxon>NPAAA clade</taxon>
        <taxon>indigoferoid/millettioid clade</taxon>
        <taxon>Phaseoleae</taxon>
        <taxon>Clitoria</taxon>
    </lineage>
</organism>
<dbReference type="Pfam" id="PF00106">
    <property type="entry name" value="adh_short"/>
    <property type="match status" value="1"/>
</dbReference>
<comment type="similarity">
    <text evidence="2 6">Belongs to the short-chain dehydrogenases/reductases (SDR) family.</text>
</comment>
<dbReference type="GO" id="GO:0005829">
    <property type="term" value="C:cytosol"/>
    <property type="evidence" value="ECO:0007669"/>
    <property type="project" value="TreeGrafter"/>
</dbReference>
<keyword evidence="7" id="KW-0812">Transmembrane</keyword>
<sequence length="409" mass="45450">MSVRLRELKYKIKALDLQEKNAGLAEEDLYYQAATSVTVLSSANLNLLAATALSLISYSMDLIHKFLNIVAPPTTFFSLCLFLPPYWTFKFFLSIINSIFSENVAGKVVHITGASSGIGEQLAYEYAKRGARLALSARRETALREVADRSREYGSPDVIIMRADVSKVEDCSRLVDETINHFGRLDHLVNNAAIGLATLFEEADDITNLRPIMETNFWGSVYTTRFALPHLKKSKGKIVAMSSADSWMPAPRRNVYSASKAALVSFYETLRVEVGSEVGVTIVTPGYIESELTKGKFITKEGKMQVDQDLRDVEVSAMPVGSVSGCAEAIVNSTLRGDGYLTVPWWFRMTYVIKVLCPELVEWTFRMMYMSGSKTTAARETPSKKILDATGVKDLFYPSSIQSPDLKTE</sequence>
<keyword evidence="9" id="KW-1185">Reference proteome</keyword>
<keyword evidence="7" id="KW-0472">Membrane</keyword>
<name>A0AAN9KKW4_CLITE</name>
<dbReference type="AlphaFoldDB" id="A0AAN9KKW4"/>
<keyword evidence="7" id="KW-1133">Transmembrane helix</keyword>
<dbReference type="NCBIfam" id="NF004825">
    <property type="entry name" value="PRK06181.1"/>
    <property type="match status" value="1"/>
</dbReference>
<evidence type="ECO:0000256" key="3">
    <source>
        <dbReference type="ARBA" id="ARBA00022857"/>
    </source>
</evidence>
<dbReference type="Proteomes" id="UP001359559">
    <property type="component" value="Unassembled WGS sequence"/>
</dbReference>
<evidence type="ECO:0000256" key="7">
    <source>
        <dbReference type="SAM" id="Phobius"/>
    </source>
</evidence>
<keyword evidence="4" id="KW-0735">Signal-anchor</keyword>
<evidence type="ECO:0000313" key="8">
    <source>
        <dbReference type="EMBL" id="KAK7318296.1"/>
    </source>
</evidence>
<dbReference type="PRINTS" id="PR00080">
    <property type="entry name" value="SDRFAMILY"/>
</dbReference>
<dbReference type="PANTHER" id="PTHR43391">
    <property type="entry name" value="RETINOL DEHYDROGENASE-RELATED"/>
    <property type="match status" value="1"/>
</dbReference>
<dbReference type="Gene3D" id="3.40.50.720">
    <property type="entry name" value="NAD(P)-binding Rossmann-like Domain"/>
    <property type="match status" value="1"/>
</dbReference>
<keyword evidence="3" id="KW-0521">NADP</keyword>